<comment type="caution">
    <text evidence="2">The sequence shown here is derived from an EMBL/GenBank/DDBJ whole genome shotgun (WGS) entry which is preliminary data.</text>
</comment>
<evidence type="ECO:0000256" key="1">
    <source>
        <dbReference type="ARBA" id="ARBA00009431"/>
    </source>
</evidence>
<feature type="non-terminal residue" evidence="2">
    <location>
        <position position="142"/>
    </location>
</feature>
<dbReference type="EMBL" id="BTSY01000006">
    <property type="protein sequence ID" value="GMT33533.1"/>
    <property type="molecule type" value="Genomic_DNA"/>
</dbReference>
<dbReference type="GO" id="GO:0006508">
    <property type="term" value="P:proteolysis"/>
    <property type="evidence" value="ECO:0007669"/>
    <property type="project" value="InterPro"/>
</dbReference>
<dbReference type="InterPro" id="IPR029058">
    <property type="entry name" value="AB_hydrolase_fold"/>
</dbReference>
<evidence type="ECO:0000313" key="3">
    <source>
        <dbReference type="Proteomes" id="UP001432322"/>
    </source>
</evidence>
<dbReference type="GO" id="GO:0004185">
    <property type="term" value="F:serine-type carboxypeptidase activity"/>
    <property type="evidence" value="ECO:0007669"/>
    <property type="project" value="InterPro"/>
</dbReference>
<evidence type="ECO:0000313" key="2">
    <source>
        <dbReference type="EMBL" id="GMT33533.1"/>
    </source>
</evidence>
<evidence type="ECO:0008006" key="4">
    <source>
        <dbReference type="Google" id="ProtNLM"/>
    </source>
</evidence>
<keyword evidence="3" id="KW-1185">Reference proteome</keyword>
<feature type="non-terminal residue" evidence="2">
    <location>
        <position position="1"/>
    </location>
</feature>
<name>A0AAV5WSD1_9BILA</name>
<dbReference type="AlphaFoldDB" id="A0AAV5WSD1"/>
<dbReference type="Pfam" id="PF00450">
    <property type="entry name" value="Peptidase_S10"/>
    <property type="match status" value="1"/>
</dbReference>
<gene>
    <name evidence="2" type="ORF">PFISCL1PPCAC_24830</name>
</gene>
<sequence length="142" mass="16284">NDRPELVKPYYAKKGFVDQARIVSHESSDPQDGQFCWGQIALGSYLNLPATQAALHVRQPAQGGIVKWNSCSVEVGGNFVWEYFDMRPFFDQILEKVTTRFKFLIYNGDIDTTANFISAQTFIERLASDYGMKIQNEYKAWK</sequence>
<protein>
    <recommendedName>
        <fullName evidence="4">Peptidase</fullName>
    </recommendedName>
</protein>
<dbReference type="Proteomes" id="UP001432322">
    <property type="component" value="Unassembled WGS sequence"/>
</dbReference>
<dbReference type="InterPro" id="IPR001563">
    <property type="entry name" value="Peptidase_S10"/>
</dbReference>
<dbReference type="Gene3D" id="3.40.50.1820">
    <property type="entry name" value="alpha/beta hydrolase"/>
    <property type="match status" value="1"/>
</dbReference>
<accession>A0AAV5WSD1</accession>
<dbReference type="SUPFAM" id="SSF53474">
    <property type="entry name" value="alpha/beta-Hydrolases"/>
    <property type="match status" value="1"/>
</dbReference>
<comment type="similarity">
    <text evidence="1">Belongs to the peptidase S10 family.</text>
</comment>
<proteinExistence type="inferred from homology"/>
<organism evidence="2 3">
    <name type="scientific">Pristionchus fissidentatus</name>
    <dbReference type="NCBI Taxonomy" id="1538716"/>
    <lineage>
        <taxon>Eukaryota</taxon>
        <taxon>Metazoa</taxon>
        <taxon>Ecdysozoa</taxon>
        <taxon>Nematoda</taxon>
        <taxon>Chromadorea</taxon>
        <taxon>Rhabditida</taxon>
        <taxon>Rhabditina</taxon>
        <taxon>Diplogasteromorpha</taxon>
        <taxon>Diplogasteroidea</taxon>
        <taxon>Neodiplogasteridae</taxon>
        <taxon>Pristionchus</taxon>
    </lineage>
</organism>
<reference evidence="2" key="1">
    <citation type="submission" date="2023-10" db="EMBL/GenBank/DDBJ databases">
        <title>Genome assembly of Pristionchus species.</title>
        <authorList>
            <person name="Yoshida K."/>
            <person name="Sommer R.J."/>
        </authorList>
    </citation>
    <scope>NUCLEOTIDE SEQUENCE</scope>
    <source>
        <strain evidence="2">RS5133</strain>
    </source>
</reference>